<evidence type="ECO:0000313" key="2">
    <source>
        <dbReference type="Proteomes" id="UP001381693"/>
    </source>
</evidence>
<comment type="caution">
    <text evidence="1">The sequence shown here is derived from an EMBL/GenBank/DDBJ whole genome shotgun (WGS) entry which is preliminary data.</text>
</comment>
<gene>
    <name evidence="1" type="ORF">SK128_027334</name>
</gene>
<evidence type="ECO:0000313" key="1">
    <source>
        <dbReference type="EMBL" id="KAK7067019.1"/>
    </source>
</evidence>
<sequence length="105" mass="11500">SEAVDLSLQLSRLYTCGTDAVVIDNAFHGNVDSVYPLSPKVSKACHSIQSLSNYTQRHPQPPEIHPFESYLSSEDILPGLAPMGGSMSPFLAIRRGWRTPKMMPG</sequence>
<accession>A0AAN8WT86</accession>
<dbReference type="AlphaFoldDB" id="A0AAN8WT86"/>
<proteinExistence type="predicted"/>
<organism evidence="1 2">
    <name type="scientific">Halocaridina rubra</name>
    <name type="common">Hawaiian red shrimp</name>
    <dbReference type="NCBI Taxonomy" id="373956"/>
    <lineage>
        <taxon>Eukaryota</taxon>
        <taxon>Metazoa</taxon>
        <taxon>Ecdysozoa</taxon>
        <taxon>Arthropoda</taxon>
        <taxon>Crustacea</taxon>
        <taxon>Multicrustacea</taxon>
        <taxon>Malacostraca</taxon>
        <taxon>Eumalacostraca</taxon>
        <taxon>Eucarida</taxon>
        <taxon>Decapoda</taxon>
        <taxon>Pleocyemata</taxon>
        <taxon>Caridea</taxon>
        <taxon>Atyoidea</taxon>
        <taxon>Atyidae</taxon>
        <taxon>Halocaridina</taxon>
    </lineage>
</organism>
<protein>
    <submittedName>
        <fullName evidence="1">Uncharacterized protein</fullName>
    </submittedName>
</protein>
<feature type="non-terminal residue" evidence="1">
    <location>
        <position position="1"/>
    </location>
</feature>
<name>A0AAN8WT86_HALRR</name>
<keyword evidence="2" id="KW-1185">Reference proteome</keyword>
<dbReference type="EMBL" id="JAXCGZ010018952">
    <property type="protein sequence ID" value="KAK7067019.1"/>
    <property type="molecule type" value="Genomic_DNA"/>
</dbReference>
<dbReference type="Proteomes" id="UP001381693">
    <property type="component" value="Unassembled WGS sequence"/>
</dbReference>
<reference evidence="1 2" key="1">
    <citation type="submission" date="2023-11" db="EMBL/GenBank/DDBJ databases">
        <title>Halocaridina rubra genome assembly.</title>
        <authorList>
            <person name="Smith C."/>
        </authorList>
    </citation>
    <scope>NUCLEOTIDE SEQUENCE [LARGE SCALE GENOMIC DNA]</scope>
    <source>
        <strain evidence="1">EP-1</strain>
        <tissue evidence="1">Whole</tissue>
    </source>
</reference>